<proteinExistence type="predicted"/>
<dbReference type="PANTHER" id="PTHR46512">
    <property type="entry name" value="PEPTIDYLPROLYL ISOMERASE"/>
    <property type="match status" value="1"/>
</dbReference>
<dbReference type="SMART" id="SM00028">
    <property type="entry name" value="TPR"/>
    <property type="match status" value="2"/>
</dbReference>
<comment type="caution">
    <text evidence="2">The sequence shown here is derived from an EMBL/GenBank/DDBJ whole genome shotgun (WGS) entry which is preliminary data.</text>
</comment>
<evidence type="ECO:0008006" key="4">
    <source>
        <dbReference type="Google" id="ProtNLM"/>
    </source>
</evidence>
<protein>
    <recommendedName>
        <fullName evidence="4">BDBT FKBP like N-terminal domain-containing protein</fullName>
    </recommendedName>
</protein>
<dbReference type="PANTHER" id="PTHR46512:SF10">
    <property type="entry name" value="FK506-BINDING PROTEIN-LIKE"/>
    <property type="match status" value="1"/>
</dbReference>
<keyword evidence="1" id="KW-0802">TPR repeat</keyword>
<dbReference type="InterPro" id="IPR011990">
    <property type="entry name" value="TPR-like_helical_dom_sf"/>
</dbReference>
<dbReference type="InterPro" id="IPR050754">
    <property type="entry name" value="FKBP4/5/8-like"/>
</dbReference>
<dbReference type="PROSITE" id="PS50005">
    <property type="entry name" value="TPR"/>
    <property type="match status" value="2"/>
</dbReference>
<dbReference type="Gene3D" id="1.25.40.10">
    <property type="entry name" value="Tetratricopeptide repeat domain"/>
    <property type="match status" value="1"/>
</dbReference>
<dbReference type="AlphaFoldDB" id="A0A8S1AUD3"/>
<evidence type="ECO:0000313" key="3">
    <source>
        <dbReference type="Proteomes" id="UP000494256"/>
    </source>
</evidence>
<organism evidence="2 3">
    <name type="scientific">Arctia plantaginis</name>
    <name type="common">Wood tiger moth</name>
    <name type="synonym">Phalaena plantaginis</name>
    <dbReference type="NCBI Taxonomy" id="874455"/>
    <lineage>
        <taxon>Eukaryota</taxon>
        <taxon>Metazoa</taxon>
        <taxon>Ecdysozoa</taxon>
        <taxon>Arthropoda</taxon>
        <taxon>Hexapoda</taxon>
        <taxon>Insecta</taxon>
        <taxon>Pterygota</taxon>
        <taxon>Neoptera</taxon>
        <taxon>Endopterygota</taxon>
        <taxon>Lepidoptera</taxon>
        <taxon>Glossata</taxon>
        <taxon>Ditrysia</taxon>
        <taxon>Noctuoidea</taxon>
        <taxon>Erebidae</taxon>
        <taxon>Arctiinae</taxon>
        <taxon>Arctia</taxon>
    </lineage>
</organism>
<dbReference type="SUPFAM" id="SSF48452">
    <property type="entry name" value="TPR-like"/>
    <property type="match status" value="1"/>
</dbReference>
<evidence type="ECO:0000256" key="1">
    <source>
        <dbReference type="PROSITE-ProRule" id="PRU00339"/>
    </source>
</evidence>
<dbReference type="Proteomes" id="UP000494256">
    <property type="component" value="Unassembled WGS sequence"/>
</dbReference>
<sequence length="289" mass="33021">MQKESVVSSRPDRELRKEVITPGDFNVVPYEDSRCSVKITDITCKNASGPCEIEPESYVFSDGFDGNVLIGDSDCFLDKDFELILQQMCCGETCVATMVYRNGEGVFVKEISCKIELCDVTEEQLISDWGMDRLYEGAVHHKTRGVELVKEKRIVDAFRRFNKSLKMLIATEPLDPETVSEKTVNEMMDLKVKLYNNLAHCQLQFNEYSAALDLVNKTLKLDPQNDKALYRRCLAYSGLNMYEEAWKDIQHVLTLDPENKAAQQKANTLKPIIEKINNDYANVIKKMFV</sequence>
<feature type="repeat" description="TPR" evidence="1">
    <location>
        <begin position="192"/>
        <end position="225"/>
    </location>
</feature>
<dbReference type="EMBL" id="CADEBD010000344">
    <property type="protein sequence ID" value="CAB3249548.1"/>
    <property type="molecule type" value="Genomic_DNA"/>
</dbReference>
<feature type="repeat" description="TPR" evidence="1">
    <location>
        <begin position="226"/>
        <end position="259"/>
    </location>
</feature>
<dbReference type="InterPro" id="IPR019734">
    <property type="entry name" value="TPR_rpt"/>
</dbReference>
<accession>A0A8S1AUD3</accession>
<name>A0A8S1AUD3_ARCPL</name>
<reference evidence="2 3" key="1">
    <citation type="submission" date="2020-04" db="EMBL/GenBank/DDBJ databases">
        <authorList>
            <person name="Wallbank WR R."/>
            <person name="Pardo Diaz C."/>
            <person name="Kozak K."/>
            <person name="Martin S."/>
            <person name="Jiggins C."/>
            <person name="Moest M."/>
            <person name="Warren A I."/>
            <person name="Byers J.R.P. K."/>
            <person name="Montejo-Kovacevich G."/>
            <person name="Yen C E."/>
        </authorList>
    </citation>
    <scope>NUCLEOTIDE SEQUENCE [LARGE SCALE GENOMIC DNA]</scope>
</reference>
<dbReference type="OrthoDB" id="7461356at2759"/>
<evidence type="ECO:0000313" key="2">
    <source>
        <dbReference type="EMBL" id="CAB3249548.1"/>
    </source>
</evidence>
<gene>
    <name evidence="2" type="ORF">APLA_LOCUS12948</name>
</gene>